<dbReference type="Gene3D" id="6.10.140.1950">
    <property type="match status" value="1"/>
</dbReference>
<dbReference type="FunFam" id="3.30.70.1660:FF:000004">
    <property type="entry name" value="Peptide chain release factor 1"/>
    <property type="match status" value="1"/>
</dbReference>
<dbReference type="Proteomes" id="UP000054051">
    <property type="component" value="Unassembled WGS sequence"/>
</dbReference>
<dbReference type="FunFam" id="3.30.70.1660:FF:000002">
    <property type="entry name" value="Peptide chain release factor 1"/>
    <property type="match status" value="1"/>
</dbReference>
<evidence type="ECO:0000256" key="5">
    <source>
        <dbReference type="ARBA" id="ARBA00022490"/>
    </source>
</evidence>
<keyword evidence="4 7" id="KW-0488">Methylation</keyword>
<keyword evidence="12" id="KW-1185">Reference proteome</keyword>
<evidence type="ECO:0000313" key="11">
    <source>
        <dbReference type="EMBL" id="CCD29146.1"/>
    </source>
</evidence>
<dbReference type="SUPFAM" id="SSF75620">
    <property type="entry name" value="Release factor"/>
    <property type="match status" value="1"/>
</dbReference>
<evidence type="ECO:0000256" key="7">
    <source>
        <dbReference type="HAMAP-Rule" id="MF_00093"/>
    </source>
</evidence>
<evidence type="ECO:0000256" key="1">
    <source>
        <dbReference type="ARBA" id="ARBA00002986"/>
    </source>
</evidence>
<dbReference type="Gene3D" id="3.30.70.1660">
    <property type="match status" value="1"/>
</dbReference>
<name>G2J8P9_9BURK</name>
<dbReference type="RefSeq" id="WP_006682383.1">
    <property type="nucleotide sequence ID" value="NZ_CAFB01000038.1"/>
</dbReference>
<keyword evidence="9" id="KW-0175">Coiled coil</keyword>
<dbReference type="AlphaFoldDB" id="G2J8P9"/>
<feature type="domain" description="Prokaryotic-type class I peptide chain release factors" evidence="10">
    <location>
        <begin position="228"/>
        <end position="244"/>
    </location>
</feature>
<dbReference type="GO" id="GO:0016149">
    <property type="term" value="F:translation release factor activity, codon specific"/>
    <property type="evidence" value="ECO:0007669"/>
    <property type="project" value="UniProtKB-UniRule"/>
</dbReference>
<dbReference type="FunFam" id="3.30.160.20:FF:000004">
    <property type="entry name" value="Peptide chain release factor 1"/>
    <property type="match status" value="1"/>
</dbReference>
<dbReference type="SMART" id="SM00937">
    <property type="entry name" value="PCRF"/>
    <property type="match status" value="1"/>
</dbReference>
<dbReference type="PANTHER" id="PTHR43804:SF7">
    <property type="entry name" value="LD18447P"/>
    <property type="match status" value="1"/>
</dbReference>
<feature type="modified residue" description="N5-methylglutamine" evidence="7">
    <location>
        <position position="235"/>
    </location>
</feature>
<dbReference type="HAMAP" id="MF_00093">
    <property type="entry name" value="Rel_fac_1"/>
    <property type="match status" value="1"/>
</dbReference>
<dbReference type="eggNOG" id="COG0216">
    <property type="taxonomic scope" value="Bacteria"/>
</dbReference>
<sequence length="359" mass="40576">MKQNMQRKLEQLAQRLDELNQTLSQEDITSKLDLYRALMREHAELAPLVEHYAQWQQAHADEQTARGMLDDPALRDFAADEARKARDRMAQLEAQLQTLLLPKDPDDARNIFLEIRAGTGGEESALFAGVLLRMYLRYAERQRWQVEILSESLSETGGYKEVIARIAGHGAYSRLKFESGGHRVQRVPETEAQGRIHTSACTVAVLSEADQIGEVDMNPADLRVDTFRASGAGGQHVNKTDSAVRITHLPTGLVVECQDDRSQHRNRERALQVLAARLKDRRIQEQNAEISATRKRLIGSGDRSERIRTYNFPQGRMTDHRIHLTLYKLDAILDGALDELIDALVSEHQAELLAANEDE</sequence>
<dbReference type="STRING" id="1070319.CAGGBEG34_210006"/>
<dbReference type="OrthoDB" id="9806673at2"/>
<comment type="similarity">
    <text evidence="3 7">Belongs to the prokaryotic/mitochondrial release factor family.</text>
</comment>
<accession>G2J8P9</accession>
<evidence type="ECO:0000256" key="8">
    <source>
        <dbReference type="NCBIfam" id="TIGR00019"/>
    </source>
</evidence>
<dbReference type="PROSITE" id="PS00745">
    <property type="entry name" value="RF_PROK_I"/>
    <property type="match status" value="1"/>
</dbReference>
<evidence type="ECO:0000256" key="2">
    <source>
        <dbReference type="ARBA" id="ARBA00004496"/>
    </source>
</evidence>
<gene>
    <name evidence="7 11" type="primary">prfA</name>
    <name evidence="11" type="ORF">CAGGBEG34_210006</name>
</gene>
<keyword evidence="6 7" id="KW-0648">Protein biosynthesis</keyword>
<comment type="function">
    <text evidence="1 7">Peptide chain release factor 1 directs the termination of translation in response to the peptide chain termination codons UAG and UAA.</text>
</comment>
<comment type="subcellular location">
    <subcellularLocation>
        <location evidence="2 7">Cytoplasm</location>
    </subcellularLocation>
</comment>
<evidence type="ECO:0000256" key="4">
    <source>
        <dbReference type="ARBA" id="ARBA00022481"/>
    </source>
</evidence>
<dbReference type="NCBIfam" id="TIGR00019">
    <property type="entry name" value="prfA"/>
    <property type="match status" value="1"/>
</dbReference>
<dbReference type="EMBL" id="CAFB01000038">
    <property type="protein sequence ID" value="CCD29146.1"/>
    <property type="molecule type" value="Genomic_DNA"/>
</dbReference>
<dbReference type="GO" id="GO:0005829">
    <property type="term" value="C:cytosol"/>
    <property type="evidence" value="ECO:0007669"/>
    <property type="project" value="UniProtKB-ARBA"/>
</dbReference>
<proteinExistence type="inferred from homology"/>
<dbReference type="PANTHER" id="PTHR43804">
    <property type="entry name" value="LD18447P"/>
    <property type="match status" value="1"/>
</dbReference>
<evidence type="ECO:0000313" key="12">
    <source>
        <dbReference type="Proteomes" id="UP000054051"/>
    </source>
</evidence>
<dbReference type="Pfam" id="PF00472">
    <property type="entry name" value="RF-1"/>
    <property type="match status" value="1"/>
</dbReference>
<dbReference type="InterPro" id="IPR045853">
    <property type="entry name" value="Pep_chain_release_fac_I_sf"/>
</dbReference>
<dbReference type="Pfam" id="PF03462">
    <property type="entry name" value="PCRF"/>
    <property type="match status" value="1"/>
</dbReference>
<evidence type="ECO:0000256" key="3">
    <source>
        <dbReference type="ARBA" id="ARBA00010835"/>
    </source>
</evidence>
<evidence type="ECO:0000259" key="10">
    <source>
        <dbReference type="PROSITE" id="PS00745"/>
    </source>
</evidence>
<protein>
    <recommendedName>
        <fullName evidence="7 8">Peptide chain release factor 1</fullName>
        <shortName evidence="7">RF-1</shortName>
    </recommendedName>
</protein>
<comment type="caution">
    <text evidence="11">The sequence shown here is derived from an EMBL/GenBank/DDBJ whole genome shotgun (WGS) entry which is preliminary data.</text>
</comment>
<dbReference type="InterPro" id="IPR050057">
    <property type="entry name" value="Prokaryotic/Mito_RF"/>
</dbReference>
<dbReference type="InterPro" id="IPR005139">
    <property type="entry name" value="PCRF"/>
</dbReference>
<dbReference type="Gene3D" id="3.30.160.20">
    <property type="match status" value="1"/>
</dbReference>
<dbReference type="InterPro" id="IPR004373">
    <property type="entry name" value="RF-1"/>
</dbReference>
<feature type="coiled-coil region" evidence="9">
    <location>
        <begin position="2"/>
        <end position="29"/>
    </location>
</feature>
<reference evidence="11 12" key="1">
    <citation type="submission" date="2011-08" db="EMBL/GenBank/DDBJ databases">
        <title>The genome of the obligate endobacterium of an arbuscular mycorrhizal fungus reveals an interphylum network of nutritional interactions.</title>
        <authorList>
            <person name="Ghignone S."/>
            <person name="Salvioli A."/>
            <person name="Anca I."/>
            <person name="Lumini E."/>
            <person name="Ortu G."/>
            <person name="Petiti L."/>
            <person name="Cruveiller S."/>
            <person name="Bianciotto V."/>
            <person name="Piffanelli P."/>
            <person name="Lanfranco L."/>
            <person name="Bonfante P."/>
        </authorList>
    </citation>
    <scope>NUCLEOTIDE SEQUENCE [LARGE SCALE GENOMIC DNA]</scope>
    <source>
        <strain evidence="11 12">BEG34</strain>
    </source>
</reference>
<evidence type="ECO:0000256" key="9">
    <source>
        <dbReference type="SAM" id="Coils"/>
    </source>
</evidence>
<keyword evidence="5 7" id="KW-0963">Cytoplasm</keyword>
<dbReference type="InterPro" id="IPR000352">
    <property type="entry name" value="Pep_chain_release_fac_I"/>
</dbReference>
<evidence type="ECO:0000256" key="6">
    <source>
        <dbReference type="ARBA" id="ARBA00022917"/>
    </source>
</evidence>
<comment type="PTM">
    <text evidence="7">Methylated by PrmC. Methylation increases the termination efficiency of RF1.</text>
</comment>
<dbReference type="NCBIfam" id="NF001859">
    <property type="entry name" value="PRK00591.1"/>
    <property type="match status" value="1"/>
</dbReference>
<organism evidence="11 12">
    <name type="scientific">Candidatus Glomeribacter gigasporarum BEG34</name>
    <dbReference type="NCBI Taxonomy" id="1070319"/>
    <lineage>
        <taxon>Bacteria</taxon>
        <taxon>Pseudomonadati</taxon>
        <taxon>Pseudomonadota</taxon>
        <taxon>Betaproteobacteria</taxon>
        <taxon>Burkholderiales</taxon>
        <taxon>Burkholderiaceae</taxon>
        <taxon>Candidatus Glomeribacter</taxon>
    </lineage>
</organism>